<evidence type="ECO:0000256" key="1">
    <source>
        <dbReference type="SAM" id="MobiDB-lite"/>
    </source>
</evidence>
<proteinExistence type="predicted"/>
<reference evidence="3" key="1">
    <citation type="submission" date="2016-11" db="UniProtKB">
        <authorList>
            <consortium name="WormBaseParasite"/>
        </authorList>
    </citation>
    <scope>IDENTIFICATION</scope>
</reference>
<protein>
    <submittedName>
        <fullName evidence="3">Uncharacterized protein</fullName>
    </submittedName>
</protein>
<evidence type="ECO:0000313" key="3">
    <source>
        <dbReference type="WBParaSite" id="Csp11.Scaffold629.g13981.t1"/>
    </source>
</evidence>
<dbReference type="AlphaFoldDB" id="A0A1I7U1S1"/>
<name>A0A1I7U1S1_9PELO</name>
<dbReference type="WBParaSite" id="Csp11.Scaffold629.g13981.t1">
    <property type="protein sequence ID" value="Csp11.Scaffold629.g13981.t1"/>
    <property type="gene ID" value="Csp11.Scaffold629.g13981"/>
</dbReference>
<sequence>MCKTLQIYTVFKPVHLFIGTSVGVDDDASDSEPVVRQSAHTVAQLDHSMPQFMMMMERDSLFKEPRFCSGTPTTPYPPNTRQNSGVSDPTNNATCIHQDSTENQRYN</sequence>
<keyword evidence="2" id="KW-1185">Reference proteome</keyword>
<feature type="region of interest" description="Disordered" evidence="1">
    <location>
        <begin position="64"/>
        <end position="107"/>
    </location>
</feature>
<feature type="compositionally biased region" description="Polar residues" evidence="1">
    <location>
        <begin position="79"/>
        <end position="107"/>
    </location>
</feature>
<accession>A0A1I7U1S1</accession>
<dbReference type="STRING" id="1561998.A0A1I7U1S1"/>
<dbReference type="Proteomes" id="UP000095282">
    <property type="component" value="Unplaced"/>
</dbReference>
<organism evidence="2 3">
    <name type="scientific">Caenorhabditis tropicalis</name>
    <dbReference type="NCBI Taxonomy" id="1561998"/>
    <lineage>
        <taxon>Eukaryota</taxon>
        <taxon>Metazoa</taxon>
        <taxon>Ecdysozoa</taxon>
        <taxon>Nematoda</taxon>
        <taxon>Chromadorea</taxon>
        <taxon>Rhabditida</taxon>
        <taxon>Rhabditina</taxon>
        <taxon>Rhabditomorpha</taxon>
        <taxon>Rhabditoidea</taxon>
        <taxon>Rhabditidae</taxon>
        <taxon>Peloderinae</taxon>
        <taxon>Caenorhabditis</taxon>
    </lineage>
</organism>
<evidence type="ECO:0000313" key="2">
    <source>
        <dbReference type="Proteomes" id="UP000095282"/>
    </source>
</evidence>